<dbReference type="AlphaFoldDB" id="U5FYE4"/>
<keyword evidence="2" id="KW-1185">Reference proteome</keyword>
<gene>
    <name evidence="1" type="ORF">POPTR_010G071900</name>
</gene>
<reference evidence="1 2" key="1">
    <citation type="journal article" date="2006" name="Science">
        <title>The genome of black cottonwood, Populus trichocarpa (Torr. &amp; Gray).</title>
        <authorList>
            <person name="Tuskan G.A."/>
            <person name="Difazio S."/>
            <person name="Jansson S."/>
            <person name="Bohlmann J."/>
            <person name="Grigoriev I."/>
            <person name="Hellsten U."/>
            <person name="Putnam N."/>
            <person name="Ralph S."/>
            <person name="Rombauts S."/>
            <person name="Salamov A."/>
            <person name="Schein J."/>
            <person name="Sterck L."/>
            <person name="Aerts A."/>
            <person name="Bhalerao R.R."/>
            <person name="Bhalerao R.P."/>
            <person name="Blaudez D."/>
            <person name="Boerjan W."/>
            <person name="Brun A."/>
            <person name="Brunner A."/>
            <person name="Busov V."/>
            <person name="Campbell M."/>
            <person name="Carlson J."/>
            <person name="Chalot M."/>
            <person name="Chapman J."/>
            <person name="Chen G.L."/>
            <person name="Cooper D."/>
            <person name="Coutinho P.M."/>
            <person name="Couturier J."/>
            <person name="Covert S."/>
            <person name="Cronk Q."/>
            <person name="Cunningham R."/>
            <person name="Davis J."/>
            <person name="Degroeve S."/>
            <person name="Dejardin A."/>
            <person name="Depamphilis C."/>
            <person name="Detter J."/>
            <person name="Dirks B."/>
            <person name="Dubchak I."/>
            <person name="Duplessis S."/>
            <person name="Ehlting J."/>
            <person name="Ellis B."/>
            <person name="Gendler K."/>
            <person name="Goodstein D."/>
            <person name="Gribskov M."/>
            <person name="Grimwood J."/>
            <person name="Groover A."/>
            <person name="Gunter L."/>
            <person name="Hamberger B."/>
            <person name="Heinze B."/>
            <person name="Helariutta Y."/>
            <person name="Henrissat B."/>
            <person name="Holligan D."/>
            <person name="Holt R."/>
            <person name="Huang W."/>
            <person name="Islam-Faridi N."/>
            <person name="Jones S."/>
            <person name="Jones-Rhoades M."/>
            <person name="Jorgensen R."/>
            <person name="Joshi C."/>
            <person name="Kangasjarvi J."/>
            <person name="Karlsson J."/>
            <person name="Kelleher C."/>
            <person name="Kirkpatrick R."/>
            <person name="Kirst M."/>
            <person name="Kohler A."/>
            <person name="Kalluri U."/>
            <person name="Larimer F."/>
            <person name="Leebens-Mack J."/>
            <person name="Leple J.C."/>
            <person name="Locascio P."/>
            <person name="Lou Y."/>
            <person name="Lucas S."/>
            <person name="Martin F."/>
            <person name="Montanini B."/>
            <person name="Napoli C."/>
            <person name="Nelson D.R."/>
            <person name="Nelson C."/>
            <person name="Nieminen K."/>
            <person name="Nilsson O."/>
            <person name="Pereda V."/>
            <person name="Peter G."/>
            <person name="Philippe R."/>
            <person name="Pilate G."/>
            <person name="Poliakov A."/>
            <person name="Razumovskaya J."/>
            <person name="Richardson P."/>
            <person name="Rinaldi C."/>
            <person name="Ritland K."/>
            <person name="Rouze P."/>
            <person name="Ryaboy D."/>
            <person name="Schmutz J."/>
            <person name="Schrader J."/>
            <person name="Segerman B."/>
            <person name="Shin H."/>
            <person name="Siddiqui A."/>
            <person name="Sterky F."/>
            <person name="Terry A."/>
            <person name="Tsai C.J."/>
            <person name="Uberbacher E."/>
            <person name="Unneberg P."/>
            <person name="Vahala J."/>
            <person name="Wall K."/>
            <person name="Wessler S."/>
            <person name="Yang G."/>
            <person name="Yin T."/>
            <person name="Douglas C."/>
            <person name="Marra M."/>
            <person name="Sandberg G."/>
            <person name="Van de Peer Y."/>
            <person name="Rokhsar D."/>
        </authorList>
    </citation>
    <scope>NUCLEOTIDE SEQUENCE [LARGE SCALE GENOMIC DNA]</scope>
    <source>
        <strain evidence="2">cv. Nisqually</strain>
    </source>
</reference>
<dbReference type="Proteomes" id="UP000006729">
    <property type="component" value="Chromosome 10"/>
</dbReference>
<sequence>MTMDENPQCSFQILRPAAKKPKFCVGSTVTAKSGTIPHKIKSREGQKDAVKRFRKLIFRLMLSSALLDVHRVIKIRKLQGEAAKHRPAHVGTSNLLITRLVNEMECAMWQKKIMEDS</sequence>
<dbReference type="EMBL" id="CM009299">
    <property type="protein sequence ID" value="PNT15199.1"/>
    <property type="molecule type" value="Genomic_DNA"/>
</dbReference>
<proteinExistence type="predicted"/>
<evidence type="ECO:0000313" key="1">
    <source>
        <dbReference type="EMBL" id="PNT15199.1"/>
    </source>
</evidence>
<dbReference type="HOGENOM" id="CLU_168575_0_0_1"/>
<name>U5FYE4_POPTR</name>
<dbReference type="InParanoid" id="U5FYE4"/>
<accession>U5FYE4</accession>
<evidence type="ECO:0000313" key="2">
    <source>
        <dbReference type="Proteomes" id="UP000006729"/>
    </source>
</evidence>
<organism evidence="1 2">
    <name type="scientific">Populus trichocarpa</name>
    <name type="common">Western balsam poplar</name>
    <name type="synonym">Populus balsamifera subsp. trichocarpa</name>
    <dbReference type="NCBI Taxonomy" id="3694"/>
    <lineage>
        <taxon>Eukaryota</taxon>
        <taxon>Viridiplantae</taxon>
        <taxon>Streptophyta</taxon>
        <taxon>Embryophyta</taxon>
        <taxon>Tracheophyta</taxon>
        <taxon>Spermatophyta</taxon>
        <taxon>Magnoliopsida</taxon>
        <taxon>eudicotyledons</taxon>
        <taxon>Gunneridae</taxon>
        <taxon>Pentapetalae</taxon>
        <taxon>rosids</taxon>
        <taxon>fabids</taxon>
        <taxon>Malpighiales</taxon>
        <taxon>Salicaceae</taxon>
        <taxon>Saliceae</taxon>
        <taxon>Populus</taxon>
    </lineage>
</organism>
<protein>
    <submittedName>
        <fullName evidence="1">Uncharacterized protein</fullName>
    </submittedName>
</protein>